<name>A0A1V0U5E7_STRVN</name>
<feature type="compositionally biased region" description="Polar residues" evidence="3">
    <location>
        <begin position="290"/>
        <end position="299"/>
    </location>
</feature>
<keyword evidence="2" id="KW-0560">Oxidoreductase</keyword>
<dbReference type="Gene3D" id="3.40.50.720">
    <property type="entry name" value="NAD(P)-binding Rossmann-like Domain"/>
    <property type="match status" value="1"/>
</dbReference>
<accession>A0A1V0U5E7</accession>
<evidence type="ECO:0000256" key="3">
    <source>
        <dbReference type="SAM" id="MobiDB-lite"/>
    </source>
</evidence>
<feature type="region of interest" description="Disordered" evidence="3">
    <location>
        <begin position="275"/>
        <end position="305"/>
    </location>
</feature>
<dbReference type="GO" id="GO:0016020">
    <property type="term" value="C:membrane"/>
    <property type="evidence" value="ECO:0007669"/>
    <property type="project" value="TreeGrafter"/>
</dbReference>
<dbReference type="NCBIfam" id="NF004526">
    <property type="entry name" value="PRK05872.1"/>
    <property type="match status" value="1"/>
</dbReference>
<dbReference type="InterPro" id="IPR057326">
    <property type="entry name" value="KR_dom"/>
</dbReference>
<dbReference type="SUPFAM" id="SSF51735">
    <property type="entry name" value="NAD(P)-binding Rossmann-fold domains"/>
    <property type="match status" value="1"/>
</dbReference>
<dbReference type="GO" id="GO:0016491">
    <property type="term" value="F:oxidoreductase activity"/>
    <property type="evidence" value="ECO:0007669"/>
    <property type="project" value="UniProtKB-KW"/>
</dbReference>
<dbReference type="AlphaFoldDB" id="A0A1V0U5E7"/>
<dbReference type="Pfam" id="PF00106">
    <property type="entry name" value="adh_short"/>
    <property type="match status" value="1"/>
</dbReference>
<dbReference type="SMART" id="SM00822">
    <property type="entry name" value="PKS_KR"/>
    <property type="match status" value="1"/>
</dbReference>
<dbReference type="InterPro" id="IPR036291">
    <property type="entry name" value="NAD(P)-bd_dom_sf"/>
</dbReference>
<organism evidence="5 6">
    <name type="scientific">Streptomyces violaceoruber</name>
    <dbReference type="NCBI Taxonomy" id="1935"/>
    <lineage>
        <taxon>Bacteria</taxon>
        <taxon>Bacillati</taxon>
        <taxon>Actinomycetota</taxon>
        <taxon>Actinomycetes</taxon>
        <taxon>Kitasatosporales</taxon>
        <taxon>Streptomycetaceae</taxon>
        <taxon>Streptomyces</taxon>
        <taxon>Streptomyces violaceoruber group</taxon>
    </lineage>
</organism>
<dbReference type="PANTHER" id="PTHR44196:SF1">
    <property type="entry name" value="DEHYDROGENASE_REDUCTASE SDR FAMILY MEMBER 7B"/>
    <property type="match status" value="1"/>
</dbReference>
<dbReference type="PRINTS" id="PR00081">
    <property type="entry name" value="GDHRDH"/>
</dbReference>
<dbReference type="STRING" id="1935.B1H20_01310"/>
<evidence type="ECO:0000256" key="2">
    <source>
        <dbReference type="ARBA" id="ARBA00023002"/>
    </source>
</evidence>
<evidence type="ECO:0000256" key="1">
    <source>
        <dbReference type="ARBA" id="ARBA00006484"/>
    </source>
</evidence>
<dbReference type="OrthoDB" id="3743899at2"/>
<sequence>MRGNHQAARPLEGRVAVVTGAARGVGEALARSLSEAGMRVALLGRERATLREAAEALPGPSLCIECDVTDRAALADAARGVAAGLGPASVVVANAGIAVSGPFDRTAADLWQRVIDVNLTGSADTARAFLPQLTSTRGYFLQIASTAAFGAAPMMSAYCASKAGAESFALALRGEVEPDGVQVGIAYLHWTGTDMLTGIDDHPVLEALRRNQPRPARRVHSPAQVAQWLTRGVTHRSPQIYAPPWLRWCQPLRPLFPALVARAARRELRSLPREELSSPAEVLGAGGQADWNSFRTSRAASPPGG</sequence>
<protein>
    <submittedName>
        <fullName evidence="5">Short-chain dehydrogenase</fullName>
    </submittedName>
</protein>
<dbReference type="InterPro" id="IPR002347">
    <property type="entry name" value="SDR_fam"/>
</dbReference>
<evidence type="ECO:0000313" key="6">
    <source>
        <dbReference type="Proteomes" id="UP000192445"/>
    </source>
</evidence>
<dbReference type="PROSITE" id="PS00061">
    <property type="entry name" value="ADH_SHORT"/>
    <property type="match status" value="1"/>
</dbReference>
<gene>
    <name evidence="5" type="ORF">B1H20_01310</name>
</gene>
<reference evidence="5 6" key="1">
    <citation type="submission" date="2017-03" db="EMBL/GenBank/DDBJ databases">
        <title>Complete Genome Sequence of a natural compounds producer, Streptomyces violaceus S21.</title>
        <authorList>
            <person name="Zhong C."/>
            <person name="Zhao Z."/>
            <person name="Fu J."/>
            <person name="Zong G."/>
            <person name="Qin R."/>
            <person name="Cao G."/>
        </authorList>
    </citation>
    <scope>NUCLEOTIDE SEQUENCE [LARGE SCALE GENOMIC DNA]</scope>
    <source>
        <strain evidence="5 6">S21</strain>
    </source>
</reference>
<evidence type="ECO:0000313" key="5">
    <source>
        <dbReference type="EMBL" id="ARF60172.1"/>
    </source>
</evidence>
<feature type="domain" description="Ketoreductase" evidence="4">
    <location>
        <begin position="14"/>
        <end position="193"/>
    </location>
</feature>
<dbReference type="CDD" id="cd05233">
    <property type="entry name" value="SDR_c"/>
    <property type="match status" value="1"/>
</dbReference>
<dbReference type="PANTHER" id="PTHR44196">
    <property type="entry name" value="DEHYDROGENASE/REDUCTASE SDR FAMILY MEMBER 7B"/>
    <property type="match status" value="1"/>
</dbReference>
<dbReference type="EMBL" id="CP020570">
    <property type="protein sequence ID" value="ARF60172.1"/>
    <property type="molecule type" value="Genomic_DNA"/>
</dbReference>
<dbReference type="RefSeq" id="WP_053622813.1">
    <property type="nucleotide sequence ID" value="NZ_CP020570.1"/>
</dbReference>
<comment type="similarity">
    <text evidence="1">Belongs to the short-chain dehydrogenases/reductases (SDR) family.</text>
</comment>
<evidence type="ECO:0000259" key="4">
    <source>
        <dbReference type="SMART" id="SM00822"/>
    </source>
</evidence>
<dbReference type="KEGG" id="svu:B1H20_01310"/>
<dbReference type="Proteomes" id="UP000192445">
    <property type="component" value="Chromosome"/>
</dbReference>
<dbReference type="InterPro" id="IPR020904">
    <property type="entry name" value="Sc_DH/Rdtase_CS"/>
</dbReference>
<proteinExistence type="inferred from homology"/>